<dbReference type="Proteomes" id="UP000594262">
    <property type="component" value="Unplaced"/>
</dbReference>
<evidence type="ECO:0008006" key="6">
    <source>
        <dbReference type="Google" id="ProtNLM"/>
    </source>
</evidence>
<feature type="chain" id="PRO_5029796487" description="Cnidarian restricted protein" evidence="3">
    <location>
        <begin position="21"/>
        <end position="133"/>
    </location>
</feature>
<evidence type="ECO:0000313" key="4">
    <source>
        <dbReference type="EnsemblMetazoa" id="CLYHEMP005153.1"/>
    </source>
</evidence>
<keyword evidence="2" id="KW-0812">Transmembrane</keyword>
<feature type="region of interest" description="Disordered" evidence="1">
    <location>
        <begin position="57"/>
        <end position="99"/>
    </location>
</feature>
<accession>A0A7M5UVJ5</accession>
<protein>
    <recommendedName>
        <fullName evidence="6">Cnidarian restricted protein</fullName>
    </recommendedName>
</protein>
<organism evidence="4 5">
    <name type="scientific">Clytia hemisphaerica</name>
    <dbReference type="NCBI Taxonomy" id="252671"/>
    <lineage>
        <taxon>Eukaryota</taxon>
        <taxon>Metazoa</taxon>
        <taxon>Cnidaria</taxon>
        <taxon>Hydrozoa</taxon>
        <taxon>Hydroidolina</taxon>
        <taxon>Leptothecata</taxon>
        <taxon>Obeliida</taxon>
        <taxon>Clytiidae</taxon>
        <taxon>Clytia</taxon>
    </lineage>
</organism>
<keyword evidence="5" id="KW-1185">Reference proteome</keyword>
<feature type="compositionally biased region" description="Gly residues" evidence="1">
    <location>
        <begin position="74"/>
        <end position="99"/>
    </location>
</feature>
<sequence>MLKILTGLAFLIFAINFGQDYEGKSLVSAEPVQNQKHVHNEIQDFLNLDDRNDEEDEVLVRVKRSPDPNPQPRGGRGGGFRGGSRYRGGSTYRGGSYGSSGGGNLSTGAILGIVFGILGGCAVIAILMYLCSN</sequence>
<keyword evidence="2" id="KW-1133">Transmembrane helix</keyword>
<keyword evidence="3" id="KW-0732">Signal</keyword>
<evidence type="ECO:0000313" key="5">
    <source>
        <dbReference type="Proteomes" id="UP000594262"/>
    </source>
</evidence>
<feature type="transmembrane region" description="Helical" evidence="2">
    <location>
        <begin position="109"/>
        <end position="131"/>
    </location>
</feature>
<keyword evidence="2" id="KW-0472">Membrane</keyword>
<evidence type="ECO:0000256" key="2">
    <source>
        <dbReference type="SAM" id="Phobius"/>
    </source>
</evidence>
<dbReference type="EnsemblMetazoa" id="CLYHEMT005153.1">
    <property type="protein sequence ID" value="CLYHEMP005153.1"/>
    <property type="gene ID" value="CLYHEMG005153"/>
</dbReference>
<reference evidence="4" key="1">
    <citation type="submission" date="2021-01" db="UniProtKB">
        <authorList>
            <consortium name="EnsemblMetazoa"/>
        </authorList>
    </citation>
    <scope>IDENTIFICATION</scope>
</reference>
<evidence type="ECO:0000256" key="3">
    <source>
        <dbReference type="SAM" id="SignalP"/>
    </source>
</evidence>
<feature type="signal peptide" evidence="3">
    <location>
        <begin position="1"/>
        <end position="20"/>
    </location>
</feature>
<proteinExistence type="predicted"/>
<evidence type="ECO:0000256" key="1">
    <source>
        <dbReference type="SAM" id="MobiDB-lite"/>
    </source>
</evidence>
<dbReference type="AlphaFoldDB" id="A0A7M5UVJ5"/>
<name>A0A7M5UVJ5_9CNID</name>